<dbReference type="EMBL" id="FNGP01000004">
    <property type="protein sequence ID" value="SDL67307.1"/>
    <property type="molecule type" value="Genomic_DNA"/>
</dbReference>
<evidence type="ECO:0000256" key="2">
    <source>
        <dbReference type="ARBA" id="ARBA00007663"/>
    </source>
</evidence>
<evidence type="ECO:0000256" key="3">
    <source>
        <dbReference type="ARBA" id="ARBA00012584"/>
    </source>
</evidence>
<dbReference type="InterPro" id="IPR006070">
    <property type="entry name" value="Sua5-like_dom"/>
</dbReference>
<evidence type="ECO:0000259" key="13">
    <source>
        <dbReference type="PROSITE" id="PS51163"/>
    </source>
</evidence>
<comment type="catalytic activity">
    <reaction evidence="11">
        <text>L-threonine + hydrogencarbonate + ATP = L-threonylcarbamoyladenylate + diphosphate + H2O</text>
        <dbReference type="Rhea" id="RHEA:36407"/>
        <dbReference type="ChEBI" id="CHEBI:15377"/>
        <dbReference type="ChEBI" id="CHEBI:17544"/>
        <dbReference type="ChEBI" id="CHEBI:30616"/>
        <dbReference type="ChEBI" id="CHEBI:33019"/>
        <dbReference type="ChEBI" id="CHEBI:57926"/>
        <dbReference type="ChEBI" id="CHEBI:73682"/>
        <dbReference type="EC" id="2.7.7.87"/>
    </reaction>
</comment>
<evidence type="ECO:0000313" key="15">
    <source>
        <dbReference type="Proteomes" id="UP000199475"/>
    </source>
</evidence>
<proteinExistence type="inferred from homology"/>
<dbReference type="OrthoDB" id="9814580at2"/>
<dbReference type="GO" id="GO:0003725">
    <property type="term" value="F:double-stranded RNA binding"/>
    <property type="evidence" value="ECO:0007669"/>
    <property type="project" value="InterPro"/>
</dbReference>
<evidence type="ECO:0000256" key="7">
    <source>
        <dbReference type="ARBA" id="ARBA00022695"/>
    </source>
</evidence>
<feature type="domain" description="YrdC-like" evidence="13">
    <location>
        <begin position="12"/>
        <end position="198"/>
    </location>
</feature>
<dbReference type="InterPro" id="IPR050156">
    <property type="entry name" value="TC-AMP_synthase_SUA5"/>
</dbReference>
<dbReference type="NCBIfam" id="TIGR00057">
    <property type="entry name" value="L-threonylcarbamoyladenylate synthase"/>
    <property type="match status" value="1"/>
</dbReference>
<evidence type="ECO:0000256" key="5">
    <source>
        <dbReference type="ARBA" id="ARBA00022679"/>
    </source>
</evidence>
<dbReference type="Pfam" id="PF01300">
    <property type="entry name" value="Sua5_yciO_yrdC"/>
    <property type="match status" value="1"/>
</dbReference>
<protein>
    <recommendedName>
        <fullName evidence="10">L-threonylcarbamoyladenylate synthase</fullName>
        <ecNumber evidence="3">2.7.7.87</ecNumber>
    </recommendedName>
    <alternativeName>
        <fullName evidence="10">L-threonylcarbamoyladenylate synthase</fullName>
    </alternativeName>
</protein>
<evidence type="ECO:0000256" key="9">
    <source>
        <dbReference type="ARBA" id="ARBA00022840"/>
    </source>
</evidence>
<sequence>MDAVTTEFQLTEEGFEAAVAAVAEGAAIVLPTDTVYGIGADPFSEPAVQGLLAAKQRGSDMPPPVLIAERSMLRALVAHVPAGAKELAAAFWPGPLTLILKEQKSLGFHLGETGGTVAIRVPDHDGARELLRRTGPLAVSSANLSGQPAATNCTDARAQLGDSVAVYLDGGDTPGMVPSTIVDFSGDEGGVVLREGVLSLERLREVVDTVRRPDPTPEAPVDASDEAVGDADASVEGEEAAGAPAAEPAPDA</sequence>
<reference evidence="14 15" key="1">
    <citation type="submission" date="2016-10" db="EMBL/GenBank/DDBJ databases">
        <authorList>
            <person name="de Groot N.N."/>
        </authorList>
    </citation>
    <scope>NUCLEOTIDE SEQUENCE [LARGE SCALE GENOMIC DNA]</scope>
    <source>
        <strain evidence="14 15">CGMCC 1.9159</strain>
    </source>
</reference>
<dbReference type="PANTHER" id="PTHR17490:SF16">
    <property type="entry name" value="THREONYLCARBAMOYL-AMP SYNTHASE"/>
    <property type="match status" value="1"/>
</dbReference>
<dbReference type="GO" id="GO:0061710">
    <property type="term" value="F:L-threonylcarbamoyladenylate synthase"/>
    <property type="evidence" value="ECO:0007669"/>
    <property type="project" value="UniProtKB-EC"/>
</dbReference>
<evidence type="ECO:0000256" key="6">
    <source>
        <dbReference type="ARBA" id="ARBA00022694"/>
    </source>
</evidence>
<evidence type="ECO:0000256" key="8">
    <source>
        <dbReference type="ARBA" id="ARBA00022741"/>
    </source>
</evidence>
<dbReference type="Proteomes" id="UP000199475">
    <property type="component" value="Unassembled WGS sequence"/>
</dbReference>
<evidence type="ECO:0000256" key="12">
    <source>
        <dbReference type="SAM" id="MobiDB-lite"/>
    </source>
</evidence>
<organism evidence="14 15">
    <name type="scientific">Tessaracoccus oleiagri</name>
    <dbReference type="NCBI Taxonomy" id="686624"/>
    <lineage>
        <taxon>Bacteria</taxon>
        <taxon>Bacillati</taxon>
        <taxon>Actinomycetota</taxon>
        <taxon>Actinomycetes</taxon>
        <taxon>Propionibacteriales</taxon>
        <taxon>Propionibacteriaceae</taxon>
        <taxon>Tessaracoccus</taxon>
    </lineage>
</organism>
<evidence type="ECO:0000256" key="4">
    <source>
        <dbReference type="ARBA" id="ARBA00022490"/>
    </source>
</evidence>
<keyword evidence="8" id="KW-0547">Nucleotide-binding</keyword>
<keyword evidence="5" id="KW-0808">Transferase</keyword>
<feature type="region of interest" description="Disordered" evidence="12">
    <location>
        <begin position="209"/>
        <end position="252"/>
    </location>
</feature>
<comment type="similarity">
    <text evidence="2">Belongs to the SUA5 family.</text>
</comment>
<keyword evidence="4" id="KW-0963">Cytoplasm</keyword>
<gene>
    <name evidence="14" type="ORF">SAMN04488242_2422</name>
</gene>
<keyword evidence="7" id="KW-0548">Nucleotidyltransferase</keyword>
<dbReference type="SUPFAM" id="SSF55821">
    <property type="entry name" value="YrdC/RibB"/>
    <property type="match status" value="1"/>
</dbReference>
<keyword evidence="15" id="KW-1185">Reference proteome</keyword>
<dbReference type="GO" id="GO:0000049">
    <property type="term" value="F:tRNA binding"/>
    <property type="evidence" value="ECO:0007669"/>
    <property type="project" value="TreeGrafter"/>
</dbReference>
<comment type="subcellular location">
    <subcellularLocation>
        <location evidence="1">Cytoplasm</location>
    </subcellularLocation>
</comment>
<keyword evidence="9" id="KW-0067">ATP-binding</keyword>
<dbReference type="STRING" id="686624.SAMN04488242_2422"/>
<dbReference type="GO" id="GO:0008033">
    <property type="term" value="P:tRNA processing"/>
    <property type="evidence" value="ECO:0007669"/>
    <property type="project" value="UniProtKB-KW"/>
</dbReference>
<dbReference type="GO" id="GO:0005524">
    <property type="term" value="F:ATP binding"/>
    <property type="evidence" value="ECO:0007669"/>
    <property type="project" value="UniProtKB-KW"/>
</dbReference>
<keyword evidence="6" id="KW-0819">tRNA processing</keyword>
<evidence type="ECO:0000313" key="14">
    <source>
        <dbReference type="EMBL" id="SDL67307.1"/>
    </source>
</evidence>
<dbReference type="PROSITE" id="PS51163">
    <property type="entry name" value="YRDC"/>
    <property type="match status" value="1"/>
</dbReference>
<feature type="compositionally biased region" description="Low complexity" evidence="12">
    <location>
        <begin position="240"/>
        <end position="252"/>
    </location>
</feature>
<dbReference type="InterPro" id="IPR017945">
    <property type="entry name" value="DHBP_synth_RibB-like_a/b_dom"/>
</dbReference>
<feature type="compositionally biased region" description="Acidic residues" evidence="12">
    <location>
        <begin position="223"/>
        <end position="239"/>
    </location>
</feature>
<evidence type="ECO:0000256" key="10">
    <source>
        <dbReference type="ARBA" id="ARBA00029774"/>
    </source>
</evidence>
<name>A0A1G9M067_9ACTN</name>
<dbReference type="GO" id="GO:0006450">
    <property type="term" value="P:regulation of translational fidelity"/>
    <property type="evidence" value="ECO:0007669"/>
    <property type="project" value="TreeGrafter"/>
</dbReference>
<accession>A0A1G9M067</accession>
<evidence type="ECO:0000256" key="11">
    <source>
        <dbReference type="ARBA" id="ARBA00048366"/>
    </source>
</evidence>
<dbReference type="Gene3D" id="3.90.870.10">
    <property type="entry name" value="DHBP synthase"/>
    <property type="match status" value="1"/>
</dbReference>
<dbReference type="GO" id="GO:0005737">
    <property type="term" value="C:cytoplasm"/>
    <property type="evidence" value="ECO:0007669"/>
    <property type="project" value="UniProtKB-SubCell"/>
</dbReference>
<dbReference type="AlphaFoldDB" id="A0A1G9M067"/>
<dbReference type="PANTHER" id="PTHR17490">
    <property type="entry name" value="SUA5"/>
    <property type="match status" value="1"/>
</dbReference>
<evidence type="ECO:0000256" key="1">
    <source>
        <dbReference type="ARBA" id="ARBA00004496"/>
    </source>
</evidence>
<dbReference type="EC" id="2.7.7.87" evidence="3"/>